<evidence type="ECO:0000256" key="1">
    <source>
        <dbReference type="ARBA" id="ARBA00004141"/>
    </source>
</evidence>
<feature type="transmembrane region" description="Helical" evidence="9">
    <location>
        <begin position="378"/>
        <end position="400"/>
    </location>
</feature>
<dbReference type="PROSITE" id="PS00216">
    <property type="entry name" value="SUGAR_TRANSPORT_1"/>
    <property type="match status" value="1"/>
</dbReference>
<evidence type="ECO:0000256" key="9">
    <source>
        <dbReference type="SAM" id="Phobius"/>
    </source>
</evidence>
<dbReference type="PRINTS" id="PR00171">
    <property type="entry name" value="SUGRTRNSPORT"/>
</dbReference>
<dbReference type="Pfam" id="PF00083">
    <property type="entry name" value="Sugar_tr"/>
    <property type="match status" value="1"/>
</dbReference>
<keyword evidence="5 9" id="KW-1133">Transmembrane helix</keyword>
<evidence type="ECO:0000256" key="5">
    <source>
        <dbReference type="ARBA" id="ARBA00022989"/>
    </source>
</evidence>
<dbReference type="FunFam" id="1.20.1250.20:FF:000026">
    <property type="entry name" value="MFS quinate transporter QutD"/>
    <property type="match status" value="1"/>
</dbReference>
<keyword evidence="6 9" id="KW-0472">Membrane</keyword>
<evidence type="ECO:0000256" key="6">
    <source>
        <dbReference type="ARBA" id="ARBA00023136"/>
    </source>
</evidence>
<dbReference type="InterPro" id="IPR020846">
    <property type="entry name" value="MFS_dom"/>
</dbReference>
<dbReference type="OrthoDB" id="8120565at2759"/>
<dbReference type="PANTHER" id="PTHR48022">
    <property type="entry name" value="PLASTIDIC GLUCOSE TRANSPORTER 4"/>
    <property type="match status" value="1"/>
</dbReference>
<dbReference type="EMBL" id="ML119654">
    <property type="protein sequence ID" value="RPA85239.1"/>
    <property type="molecule type" value="Genomic_DNA"/>
</dbReference>
<name>A0A3N4IHC8_ASCIM</name>
<comment type="similarity">
    <text evidence="2 7">Belongs to the major facilitator superfamily. Sugar transporter (TC 2.A.1.1) family.</text>
</comment>
<evidence type="ECO:0000256" key="8">
    <source>
        <dbReference type="SAM" id="MobiDB-lite"/>
    </source>
</evidence>
<feature type="transmembrane region" description="Helical" evidence="9">
    <location>
        <begin position="480"/>
        <end position="498"/>
    </location>
</feature>
<dbReference type="PROSITE" id="PS50850">
    <property type="entry name" value="MFS"/>
    <property type="match status" value="1"/>
</dbReference>
<organism evidence="11 12">
    <name type="scientific">Ascobolus immersus RN42</name>
    <dbReference type="NCBI Taxonomy" id="1160509"/>
    <lineage>
        <taxon>Eukaryota</taxon>
        <taxon>Fungi</taxon>
        <taxon>Dikarya</taxon>
        <taxon>Ascomycota</taxon>
        <taxon>Pezizomycotina</taxon>
        <taxon>Pezizomycetes</taxon>
        <taxon>Pezizales</taxon>
        <taxon>Ascobolaceae</taxon>
        <taxon>Ascobolus</taxon>
    </lineage>
</organism>
<dbReference type="InterPro" id="IPR003663">
    <property type="entry name" value="Sugar/inositol_transpt"/>
</dbReference>
<evidence type="ECO:0000313" key="11">
    <source>
        <dbReference type="EMBL" id="RPA85239.1"/>
    </source>
</evidence>
<dbReference type="GO" id="GO:0016020">
    <property type="term" value="C:membrane"/>
    <property type="evidence" value="ECO:0007669"/>
    <property type="project" value="UniProtKB-SubCell"/>
</dbReference>
<reference evidence="11 12" key="1">
    <citation type="journal article" date="2018" name="Nat. Ecol. Evol.">
        <title>Pezizomycetes genomes reveal the molecular basis of ectomycorrhizal truffle lifestyle.</title>
        <authorList>
            <person name="Murat C."/>
            <person name="Payen T."/>
            <person name="Noel B."/>
            <person name="Kuo A."/>
            <person name="Morin E."/>
            <person name="Chen J."/>
            <person name="Kohler A."/>
            <person name="Krizsan K."/>
            <person name="Balestrini R."/>
            <person name="Da Silva C."/>
            <person name="Montanini B."/>
            <person name="Hainaut M."/>
            <person name="Levati E."/>
            <person name="Barry K.W."/>
            <person name="Belfiori B."/>
            <person name="Cichocki N."/>
            <person name="Clum A."/>
            <person name="Dockter R.B."/>
            <person name="Fauchery L."/>
            <person name="Guy J."/>
            <person name="Iotti M."/>
            <person name="Le Tacon F."/>
            <person name="Lindquist E.A."/>
            <person name="Lipzen A."/>
            <person name="Malagnac F."/>
            <person name="Mello A."/>
            <person name="Molinier V."/>
            <person name="Miyauchi S."/>
            <person name="Poulain J."/>
            <person name="Riccioni C."/>
            <person name="Rubini A."/>
            <person name="Sitrit Y."/>
            <person name="Splivallo R."/>
            <person name="Traeger S."/>
            <person name="Wang M."/>
            <person name="Zifcakova L."/>
            <person name="Wipf D."/>
            <person name="Zambonelli A."/>
            <person name="Paolocci F."/>
            <person name="Nowrousian M."/>
            <person name="Ottonello S."/>
            <person name="Baldrian P."/>
            <person name="Spatafora J.W."/>
            <person name="Henrissat B."/>
            <person name="Nagy L.G."/>
            <person name="Aury J.M."/>
            <person name="Wincker P."/>
            <person name="Grigoriev I.V."/>
            <person name="Bonfante P."/>
            <person name="Martin F.M."/>
        </authorList>
    </citation>
    <scope>NUCLEOTIDE SEQUENCE [LARGE SCALE GENOMIC DNA]</scope>
    <source>
        <strain evidence="11 12">RN42</strain>
    </source>
</reference>
<dbReference type="PROSITE" id="PS00217">
    <property type="entry name" value="SUGAR_TRANSPORT_2"/>
    <property type="match status" value="1"/>
</dbReference>
<feature type="transmembrane region" description="Helical" evidence="9">
    <location>
        <begin position="92"/>
        <end position="111"/>
    </location>
</feature>
<keyword evidence="4 9" id="KW-0812">Transmembrane</keyword>
<feature type="transmembrane region" description="Helical" evidence="9">
    <location>
        <begin position="412"/>
        <end position="437"/>
    </location>
</feature>
<dbReference type="InterPro" id="IPR005829">
    <property type="entry name" value="Sugar_transporter_CS"/>
</dbReference>
<dbReference type="SUPFAM" id="SSF103473">
    <property type="entry name" value="MFS general substrate transporter"/>
    <property type="match status" value="1"/>
</dbReference>
<evidence type="ECO:0000256" key="3">
    <source>
        <dbReference type="ARBA" id="ARBA00022448"/>
    </source>
</evidence>
<evidence type="ECO:0000313" key="12">
    <source>
        <dbReference type="Proteomes" id="UP000275078"/>
    </source>
</evidence>
<dbReference type="InterPro" id="IPR050360">
    <property type="entry name" value="MFS_Sugar_Transporters"/>
</dbReference>
<evidence type="ECO:0000256" key="7">
    <source>
        <dbReference type="RuleBase" id="RU003346"/>
    </source>
</evidence>
<feature type="transmembrane region" description="Helical" evidence="9">
    <location>
        <begin position="12"/>
        <end position="35"/>
    </location>
</feature>
<evidence type="ECO:0000256" key="2">
    <source>
        <dbReference type="ARBA" id="ARBA00010992"/>
    </source>
</evidence>
<dbReference type="Gene3D" id="1.20.1250.20">
    <property type="entry name" value="MFS general substrate transporter like domains"/>
    <property type="match status" value="2"/>
</dbReference>
<dbReference type="PANTHER" id="PTHR48022:SF2">
    <property type="entry name" value="PLASTIDIC GLUCOSE TRANSPORTER 4"/>
    <property type="match status" value="1"/>
</dbReference>
<dbReference type="InterPro" id="IPR005828">
    <property type="entry name" value="MFS_sugar_transport-like"/>
</dbReference>
<accession>A0A3N4IHC8</accession>
<feature type="transmembrane region" description="Helical" evidence="9">
    <location>
        <begin position="117"/>
        <end position="138"/>
    </location>
</feature>
<dbReference type="Proteomes" id="UP000275078">
    <property type="component" value="Unassembled WGS sequence"/>
</dbReference>
<protein>
    <submittedName>
        <fullName evidence="11">General substrate transporter</fullName>
    </submittedName>
</protein>
<feature type="transmembrane region" description="Helical" evidence="9">
    <location>
        <begin position="150"/>
        <end position="169"/>
    </location>
</feature>
<feature type="transmembrane region" description="Helical" evidence="9">
    <location>
        <begin position="62"/>
        <end position="80"/>
    </location>
</feature>
<dbReference type="GO" id="GO:0005351">
    <property type="term" value="F:carbohydrate:proton symporter activity"/>
    <property type="evidence" value="ECO:0007669"/>
    <property type="project" value="TreeGrafter"/>
</dbReference>
<comment type="subcellular location">
    <subcellularLocation>
        <location evidence="1">Membrane</location>
        <topology evidence="1">Multi-pass membrane protein</topology>
    </subcellularLocation>
</comment>
<feature type="transmembrane region" description="Helical" evidence="9">
    <location>
        <begin position="311"/>
        <end position="333"/>
    </location>
</feature>
<gene>
    <name evidence="11" type="ORF">BJ508DRAFT_317308</name>
</gene>
<feature type="transmembrane region" description="Helical" evidence="9">
    <location>
        <begin position="213"/>
        <end position="232"/>
    </location>
</feature>
<feature type="domain" description="Major facilitator superfamily (MFS) profile" evidence="10">
    <location>
        <begin position="22"/>
        <end position="502"/>
    </location>
</feature>
<dbReference type="AlphaFoldDB" id="A0A3N4IHC8"/>
<feature type="transmembrane region" description="Helical" evidence="9">
    <location>
        <begin position="348"/>
        <end position="371"/>
    </location>
</feature>
<feature type="region of interest" description="Disordered" evidence="8">
    <location>
        <begin position="530"/>
        <end position="570"/>
    </location>
</feature>
<dbReference type="InterPro" id="IPR036259">
    <property type="entry name" value="MFS_trans_sf"/>
</dbReference>
<keyword evidence="12" id="KW-1185">Reference proteome</keyword>
<evidence type="ECO:0000256" key="4">
    <source>
        <dbReference type="ARBA" id="ARBA00022692"/>
    </source>
</evidence>
<feature type="compositionally biased region" description="Polar residues" evidence="8">
    <location>
        <begin position="561"/>
        <end position="570"/>
    </location>
</feature>
<proteinExistence type="inferred from homology"/>
<dbReference type="STRING" id="1160509.A0A3N4IHC8"/>
<feature type="compositionally biased region" description="Basic and acidic residues" evidence="8">
    <location>
        <begin position="530"/>
        <end position="558"/>
    </location>
</feature>
<sequence>MSTAPKQGGLKALWSNKFVFGVAVFASMGGFLFGYDQGVMSNLLTTENFGAQFPRIYTDADIKGWVVSILQLGAFIGALFNGPFAQRFSRKYSMMTAVCIFIVGSVLQAAAKNEAMIFVGRILAGFAIGMLSHVVPMYQSEISPPEIRGSLVALQQFAITVGILVSFWLDYGFHFIGGVTCMKNAKDGEVFDPYKVPASGCDGQKEITWRVPLALQIVPALILGFGMMFFPFSPRWLAQRGRNEEALAVVAKLRSLPEDHHLVQLEYKEIIAAVRFDEVSTAEKYPGMGGFQLAIKQYKTFISSRPLFKRIAIGCLMQVGQQFTGINAIIYYAPTIFSGLGLDGNTTSLLATGVVGVVNVVFTLPAIMFLDRFGRKKLLMAGAIGMGISHAIVAALSATYDGKFDTNPGAGWAGVAFIYFLIANFAYSWGPIGWVLPSEIFPMSARSKAMSITTSVNWLMNFVIGRATPSMLRDIKYGTYILFACCCGLMFVWVWFFVPETKGKTLEEMDHVFKDTTGAEDASRMARVRKEVGLPGDDNERLDTSDSDDLEKGGHDAQIDNVRTMSTPQY</sequence>
<keyword evidence="3 7" id="KW-0813">Transport</keyword>
<dbReference type="CDD" id="cd17356">
    <property type="entry name" value="MFS_HXT"/>
    <property type="match status" value="1"/>
</dbReference>
<dbReference type="NCBIfam" id="TIGR00879">
    <property type="entry name" value="SP"/>
    <property type="match status" value="1"/>
</dbReference>
<evidence type="ECO:0000259" key="10">
    <source>
        <dbReference type="PROSITE" id="PS50850"/>
    </source>
</evidence>